<gene>
    <name evidence="1" type="ORF">GCL57_06370</name>
</gene>
<evidence type="ECO:0000313" key="1">
    <source>
        <dbReference type="EMBL" id="KAB8032270.1"/>
    </source>
</evidence>
<dbReference type="Proteomes" id="UP000442694">
    <property type="component" value="Unassembled WGS sequence"/>
</dbReference>
<reference evidence="1 2" key="1">
    <citation type="submission" date="2019-10" db="EMBL/GenBank/DDBJ databases">
        <title>New genus of Silvanigrellaceae.</title>
        <authorList>
            <person name="Pitt A."/>
            <person name="Hahn M.W."/>
        </authorList>
    </citation>
    <scope>NUCLEOTIDE SEQUENCE [LARGE SCALE GENOMIC DNA]</scope>
    <source>
        <strain evidence="1 2">33A1-SZDP</strain>
    </source>
</reference>
<dbReference type="RefSeq" id="WP_152212509.1">
    <property type="nucleotide sequence ID" value="NZ_WFLN01000005.1"/>
</dbReference>
<dbReference type="AlphaFoldDB" id="A0A833JE81"/>
<dbReference type="EMBL" id="WFLN01000005">
    <property type="protein sequence ID" value="KAB8032270.1"/>
    <property type="molecule type" value="Genomic_DNA"/>
</dbReference>
<dbReference type="PROSITE" id="PS51257">
    <property type="entry name" value="PROKAR_LIPOPROTEIN"/>
    <property type="match status" value="1"/>
</dbReference>
<evidence type="ECO:0008006" key="3">
    <source>
        <dbReference type="Google" id="ProtNLM"/>
    </source>
</evidence>
<organism evidence="1 2">
    <name type="scientific">Fluviispira multicolorata</name>
    <dbReference type="NCBI Taxonomy" id="2654512"/>
    <lineage>
        <taxon>Bacteria</taxon>
        <taxon>Pseudomonadati</taxon>
        <taxon>Bdellovibrionota</taxon>
        <taxon>Oligoflexia</taxon>
        <taxon>Silvanigrellales</taxon>
        <taxon>Silvanigrellaceae</taxon>
        <taxon>Fluviispira</taxon>
    </lineage>
</organism>
<proteinExistence type="predicted"/>
<name>A0A833JE81_9BACT</name>
<protein>
    <recommendedName>
        <fullName evidence="3">Lipoprotein</fullName>
    </recommendedName>
</protein>
<evidence type="ECO:0000313" key="2">
    <source>
        <dbReference type="Proteomes" id="UP000442694"/>
    </source>
</evidence>
<comment type="caution">
    <text evidence="1">The sequence shown here is derived from an EMBL/GenBank/DDBJ whole genome shotgun (WGS) entry which is preliminary data.</text>
</comment>
<sequence>MRGFNLAIIFLITFITSCKPAETEFRATENFSTINNWNDPNPALTSEINTFLQSKMNNIPTCTEENVKNHPNCRLEKIEAGTAEPLPSSKGYRVMLIDSQGMMLAAYTRYRNRVLENLFEDEKTGEYNARPPALYIPQAAKEILLDSFQNPAYEKIPSELLTPSLDTFIEKFPFLNSSTGHGVIIFNYIANNSPNSQFVLVHENDSKFNSILCGNDSEDNKIKEISKLFDRQANSILSKIKQYDINFISYSQGYSARTLRQILQNNRCREVSTKLITNINKVYFEYFLKPLTTKSKALLVQANSGSDYLIKSKHDKDFYSDCQELTNRVRVGTANILEQPLPFEGSKNIEYLNEYEKNAKLCTDLYINFAVEIKRPFRYNKGVIHFSKYNIGAYPTSGTAISPSFATPVAVSYLINLKMQLKNDYPNNELSNNMLLKKLYENNNFIFDPSLHKQLPIYELQLLK</sequence>
<keyword evidence="2" id="KW-1185">Reference proteome</keyword>
<accession>A0A833JE81</accession>